<protein>
    <submittedName>
        <fullName evidence="8">MFS transporter</fullName>
    </submittedName>
</protein>
<feature type="transmembrane region" description="Helical" evidence="6">
    <location>
        <begin position="169"/>
        <end position="191"/>
    </location>
</feature>
<dbReference type="Gene3D" id="1.20.1250.20">
    <property type="entry name" value="MFS general substrate transporter like domains"/>
    <property type="match status" value="1"/>
</dbReference>
<feature type="transmembrane region" description="Helical" evidence="6">
    <location>
        <begin position="351"/>
        <end position="373"/>
    </location>
</feature>
<dbReference type="Pfam" id="PF07690">
    <property type="entry name" value="MFS_1"/>
    <property type="match status" value="1"/>
</dbReference>
<evidence type="ECO:0000259" key="7">
    <source>
        <dbReference type="PROSITE" id="PS50850"/>
    </source>
</evidence>
<dbReference type="InterPro" id="IPR050189">
    <property type="entry name" value="MFS_Efflux_Transporters"/>
</dbReference>
<feature type="transmembrane region" description="Helical" evidence="6">
    <location>
        <begin position="222"/>
        <end position="241"/>
    </location>
</feature>
<evidence type="ECO:0000256" key="6">
    <source>
        <dbReference type="SAM" id="Phobius"/>
    </source>
</evidence>
<dbReference type="SUPFAM" id="SSF103473">
    <property type="entry name" value="MFS general substrate transporter"/>
    <property type="match status" value="1"/>
</dbReference>
<dbReference type="InterPro" id="IPR036259">
    <property type="entry name" value="MFS_trans_sf"/>
</dbReference>
<dbReference type="RefSeq" id="WP_121649244.1">
    <property type="nucleotide sequence ID" value="NZ_RCUX01000010.1"/>
</dbReference>
<name>A0A3L7A379_9MICO</name>
<keyword evidence="5 6" id="KW-0472">Membrane</keyword>
<evidence type="ECO:0000256" key="2">
    <source>
        <dbReference type="ARBA" id="ARBA00022475"/>
    </source>
</evidence>
<dbReference type="OrthoDB" id="2810795at2"/>
<keyword evidence="2" id="KW-1003">Cell membrane</keyword>
<comment type="caution">
    <text evidence="8">The sequence shown here is derived from an EMBL/GenBank/DDBJ whole genome shotgun (WGS) entry which is preliminary data.</text>
</comment>
<proteinExistence type="predicted"/>
<gene>
    <name evidence="8" type="ORF">D9V32_12450</name>
</gene>
<sequence>MTQTVGENARPLNPLPIAIMLAGVGFIILVTEILPAGLLPQISLGLGVSPSLAGQGIVTFAIGCIVAAIPLTRAAASWDRRSLLLGVLVISAVSNLGTALAPDIVTHLITRFAAGLAAGGMWAMFPGYVRGFTPPERLGSTLSVAFLGVTLAFALGVPMGTLLGETVGWRLVFVIITALTVMMGIIALFLAPRVPGVARGTDARIPVEQTLGAAVRTPAVQLVLLAVVLIVVGQSLGYTYLAPILEFGGVALSTGLVFGLFGIASVLGTIGSGRFADRHLTGTLVSALSAGAVGLAGIGLSAWPGLLAEPVGSALLTISVMLWGYSFGGYSMLFQVVVAHAGGAAADAAQSVMVTVWNISIALGGFVGGVLLAGIGPLFLLPIAAILMAVSLPPVLRVLAGIRAKAPHSTASSAV</sequence>
<accession>A0A3L7A379</accession>
<keyword evidence="9" id="KW-1185">Reference proteome</keyword>
<evidence type="ECO:0000256" key="4">
    <source>
        <dbReference type="ARBA" id="ARBA00022989"/>
    </source>
</evidence>
<feature type="transmembrane region" description="Helical" evidence="6">
    <location>
        <begin position="247"/>
        <end position="270"/>
    </location>
</feature>
<evidence type="ECO:0000313" key="8">
    <source>
        <dbReference type="EMBL" id="RLP74495.1"/>
    </source>
</evidence>
<keyword evidence="4 6" id="KW-1133">Transmembrane helix</keyword>
<feature type="transmembrane region" description="Helical" evidence="6">
    <location>
        <begin position="141"/>
        <end position="163"/>
    </location>
</feature>
<dbReference type="EMBL" id="RCUX01000010">
    <property type="protein sequence ID" value="RLP74495.1"/>
    <property type="molecule type" value="Genomic_DNA"/>
</dbReference>
<feature type="domain" description="Major facilitator superfamily (MFS) profile" evidence="7">
    <location>
        <begin position="11"/>
        <end position="403"/>
    </location>
</feature>
<dbReference type="InterPro" id="IPR020846">
    <property type="entry name" value="MFS_dom"/>
</dbReference>
<feature type="transmembrane region" description="Helical" evidence="6">
    <location>
        <begin position="12"/>
        <end position="31"/>
    </location>
</feature>
<dbReference type="Proteomes" id="UP000272503">
    <property type="component" value="Unassembled WGS sequence"/>
</dbReference>
<dbReference type="AlphaFoldDB" id="A0A3L7A379"/>
<feature type="transmembrane region" description="Helical" evidence="6">
    <location>
        <begin position="51"/>
        <end position="71"/>
    </location>
</feature>
<feature type="transmembrane region" description="Helical" evidence="6">
    <location>
        <begin position="108"/>
        <end position="129"/>
    </location>
</feature>
<feature type="transmembrane region" description="Helical" evidence="6">
    <location>
        <begin position="315"/>
        <end position="339"/>
    </location>
</feature>
<feature type="transmembrane region" description="Helical" evidence="6">
    <location>
        <begin position="379"/>
        <end position="400"/>
    </location>
</feature>
<evidence type="ECO:0000256" key="1">
    <source>
        <dbReference type="ARBA" id="ARBA00004651"/>
    </source>
</evidence>
<organism evidence="8 9">
    <name type="scientific">Mycetocola tolaasinivorans</name>
    <dbReference type="NCBI Taxonomy" id="76635"/>
    <lineage>
        <taxon>Bacteria</taxon>
        <taxon>Bacillati</taxon>
        <taxon>Actinomycetota</taxon>
        <taxon>Actinomycetes</taxon>
        <taxon>Micrococcales</taxon>
        <taxon>Microbacteriaceae</taxon>
        <taxon>Mycetocola</taxon>
    </lineage>
</organism>
<dbReference type="PANTHER" id="PTHR43124">
    <property type="entry name" value="PURINE EFFLUX PUMP PBUE"/>
    <property type="match status" value="1"/>
</dbReference>
<evidence type="ECO:0000256" key="5">
    <source>
        <dbReference type="ARBA" id="ARBA00023136"/>
    </source>
</evidence>
<feature type="transmembrane region" description="Helical" evidence="6">
    <location>
        <begin position="83"/>
        <end position="102"/>
    </location>
</feature>
<reference evidence="8 9" key="1">
    <citation type="submission" date="2018-10" db="EMBL/GenBank/DDBJ databases">
        <authorList>
            <person name="Li J."/>
        </authorList>
    </citation>
    <scope>NUCLEOTIDE SEQUENCE [LARGE SCALE GENOMIC DNA]</scope>
    <source>
        <strain evidence="8 9">IF 016277</strain>
    </source>
</reference>
<dbReference type="InterPro" id="IPR011701">
    <property type="entry name" value="MFS"/>
</dbReference>
<dbReference type="GO" id="GO:0005886">
    <property type="term" value="C:plasma membrane"/>
    <property type="evidence" value="ECO:0007669"/>
    <property type="project" value="UniProtKB-SubCell"/>
</dbReference>
<dbReference type="PANTHER" id="PTHR43124:SF3">
    <property type="entry name" value="CHLORAMPHENICOL EFFLUX PUMP RV0191"/>
    <property type="match status" value="1"/>
</dbReference>
<keyword evidence="3 6" id="KW-0812">Transmembrane</keyword>
<evidence type="ECO:0000313" key="9">
    <source>
        <dbReference type="Proteomes" id="UP000272503"/>
    </source>
</evidence>
<dbReference type="CDD" id="cd17324">
    <property type="entry name" value="MFS_NepI_like"/>
    <property type="match status" value="1"/>
</dbReference>
<evidence type="ECO:0000256" key="3">
    <source>
        <dbReference type="ARBA" id="ARBA00022692"/>
    </source>
</evidence>
<feature type="transmembrane region" description="Helical" evidence="6">
    <location>
        <begin position="282"/>
        <end position="303"/>
    </location>
</feature>
<dbReference type="GO" id="GO:0022857">
    <property type="term" value="F:transmembrane transporter activity"/>
    <property type="evidence" value="ECO:0007669"/>
    <property type="project" value="InterPro"/>
</dbReference>
<comment type="subcellular location">
    <subcellularLocation>
        <location evidence="1">Cell membrane</location>
        <topology evidence="1">Multi-pass membrane protein</topology>
    </subcellularLocation>
</comment>
<dbReference type="PROSITE" id="PS50850">
    <property type="entry name" value="MFS"/>
    <property type="match status" value="1"/>
</dbReference>